<dbReference type="Proteomes" id="UP000469440">
    <property type="component" value="Unassembled WGS sequence"/>
</dbReference>
<dbReference type="AlphaFoldDB" id="A0A6N8I4I9"/>
<keyword evidence="1" id="KW-0472">Membrane</keyword>
<protein>
    <recommendedName>
        <fullName evidence="4">DUF1700 domain-containing protein</fullName>
    </recommendedName>
</protein>
<proteinExistence type="predicted"/>
<organism evidence="2 3">
    <name type="scientific">Caproicibacter fermentans</name>
    <dbReference type="NCBI Taxonomy" id="2576756"/>
    <lineage>
        <taxon>Bacteria</taxon>
        <taxon>Bacillati</taxon>
        <taxon>Bacillota</taxon>
        <taxon>Clostridia</taxon>
        <taxon>Eubacteriales</taxon>
        <taxon>Acutalibacteraceae</taxon>
        <taxon>Caproicibacter</taxon>
    </lineage>
</organism>
<dbReference type="RefSeq" id="WP_156991295.1">
    <property type="nucleotide sequence ID" value="NZ_VWXL01000100.1"/>
</dbReference>
<accession>A0A6N8I4I9</accession>
<evidence type="ECO:0000256" key="1">
    <source>
        <dbReference type="SAM" id="Phobius"/>
    </source>
</evidence>
<comment type="caution">
    <text evidence="2">The sequence shown here is derived from an EMBL/GenBank/DDBJ whole genome shotgun (WGS) entry which is preliminary data.</text>
</comment>
<keyword evidence="1" id="KW-0812">Transmembrane</keyword>
<dbReference type="EMBL" id="VWXL01000100">
    <property type="protein sequence ID" value="MVB12677.1"/>
    <property type="molecule type" value="Genomic_DNA"/>
</dbReference>
<sequence>MSLEDDLKHYYKGIRKHLFCSRKSQTDFMAEARRLVADFLENQPDATFDDIVINVGRPEELAETFLNTLPDKTEVERFRKVRRRQRRLAVALLTLAIIVLVGVIVYISWVRRATVISEGTVTIIRQETDAPSSMAASSKN</sequence>
<evidence type="ECO:0008006" key="4">
    <source>
        <dbReference type="Google" id="ProtNLM"/>
    </source>
</evidence>
<keyword evidence="1" id="KW-1133">Transmembrane helix</keyword>
<gene>
    <name evidence="2" type="ORF">CAFE_34190</name>
</gene>
<dbReference type="OrthoDB" id="2048884at2"/>
<keyword evidence="3" id="KW-1185">Reference proteome</keyword>
<feature type="transmembrane region" description="Helical" evidence="1">
    <location>
        <begin position="88"/>
        <end position="109"/>
    </location>
</feature>
<name>A0A6N8I4I9_9FIRM</name>
<evidence type="ECO:0000313" key="2">
    <source>
        <dbReference type="EMBL" id="MVB12677.1"/>
    </source>
</evidence>
<evidence type="ECO:0000313" key="3">
    <source>
        <dbReference type="Proteomes" id="UP000469440"/>
    </source>
</evidence>
<reference evidence="2 3" key="1">
    <citation type="submission" date="2019-09" db="EMBL/GenBank/DDBJ databases">
        <title>Genome sequence of Clostridium sp. EA1.</title>
        <authorList>
            <person name="Poehlein A."/>
            <person name="Bengelsdorf F.R."/>
            <person name="Daniel R."/>
        </authorList>
    </citation>
    <scope>NUCLEOTIDE SEQUENCE [LARGE SCALE GENOMIC DNA]</scope>
    <source>
        <strain evidence="2 3">EA1</strain>
    </source>
</reference>